<feature type="transmembrane region" description="Helical" evidence="4">
    <location>
        <begin position="242"/>
        <end position="260"/>
    </location>
</feature>
<evidence type="ECO:0000313" key="6">
    <source>
        <dbReference type="Proteomes" id="UP000051295"/>
    </source>
</evidence>
<comment type="caution">
    <text evidence="5">The sequence shown here is derived from an EMBL/GenBank/DDBJ whole genome shotgun (WGS) entry which is preliminary data.</text>
</comment>
<reference evidence="5 6" key="1">
    <citation type="submission" date="2015-04" db="EMBL/GenBank/DDBJ databases">
        <title>The draft genome sequence of Roseovarius sp.R12b.</title>
        <authorList>
            <person name="Li G."/>
            <person name="Lai Q."/>
            <person name="Shao Z."/>
            <person name="Yan P."/>
        </authorList>
    </citation>
    <scope>NUCLEOTIDE SEQUENCE [LARGE SCALE GENOMIC DNA]</scope>
    <source>
        <strain evidence="5 6">R12B</strain>
    </source>
</reference>
<keyword evidence="3" id="KW-0813">Transport</keyword>
<dbReference type="PANTHER" id="PTHR30413">
    <property type="entry name" value="INNER MEMBRANE TRANSPORT PERMEASE"/>
    <property type="match status" value="1"/>
</dbReference>
<dbReference type="RefSeq" id="WP_057795448.1">
    <property type="nucleotide sequence ID" value="NZ_LAXJ01000020.1"/>
</dbReference>
<keyword evidence="6" id="KW-1185">Reference proteome</keyword>
<dbReference type="STRING" id="1641875.XM53_16930"/>
<evidence type="ECO:0000256" key="2">
    <source>
        <dbReference type="ARBA" id="ARBA00007783"/>
    </source>
</evidence>
<organism evidence="5 6">
    <name type="scientific">Roseovarius atlanticus</name>
    <dbReference type="NCBI Taxonomy" id="1641875"/>
    <lineage>
        <taxon>Bacteria</taxon>
        <taxon>Pseudomonadati</taxon>
        <taxon>Pseudomonadota</taxon>
        <taxon>Alphaproteobacteria</taxon>
        <taxon>Rhodobacterales</taxon>
        <taxon>Roseobacteraceae</taxon>
        <taxon>Roseovarius</taxon>
    </lineage>
</organism>
<comment type="similarity">
    <text evidence="2">Belongs to the ABC-2 integral membrane protein family.</text>
</comment>
<dbReference type="Proteomes" id="UP000051295">
    <property type="component" value="Unassembled WGS sequence"/>
</dbReference>
<feature type="transmembrane region" description="Helical" evidence="4">
    <location>
        <begin position="112"/>
        <end position="137"/>
    </location>
</feature>
<dbReference type="EMBL" id="LAXJ01000020">
    <property type="protein sequence ID" value="KRS11269.1"/>
    <property type="molecule type" value="Genomic_DNA"/>
</dbReference>
<dbReference type="GO" id="GO:0005886">
    <property type="term" value="C:plasma membrane"/>
    <property type="evidence" value="ECO:0007669"/>
    <property type="project" value="UniProtKB-SubCell"/>
</dbReference>
<name>A0A0T5NQQ6_9RHOB</name>
<gene>
    <name evidence="5" type="ORF">XM53_16930</name>
</gene>
<feature type="transmembrane region" description="Helical" evidence="4">
    <location>
        <begin position="72"/>
        <end position="92"/>
    </location>
</feature>
<keyword evidence="4" id="KW-0812">Transmembrane</keyword>
<evidence type="ECO:0000256" key="3">
    <source>
        <dbReference type="ARBA" id="ARBA00022448"/>
    </source>
</evidence>
<comment type="subcellular location">
    <subcellularLocation>
        <location evidence="1">Cell inner membrane</location>
        <topology evidence="1">Multi-pass membrane protein</topology>
    </subcellularLocation>
</comment>
<dbReference type="OrthoDB" id="7835223at2"/>
<sequence>MFQNTRKKSVLSSIVTICELIYHTTVRDVRSTHGNAFMALFVSISTAIIFVLAFYLMFTVLGLRGAKLRGDFLLYMMSGVFLYLTHIKALGAVAGAAGPSSPMMQHAPMNTIISITSAALGALYIQVLSALVILFIYHTAFQRIEIADPIGAFGMLLLAWFTGCGVGLLIMAAKPWFPTAVNLIQIVYTRANMIASGKLFVANTLPGYMLAMFDWNPLFHSIDQCRGFVFANYFPRNTSVEYAVIVGCVLLILGLLAEFYTRQFASSSWYARR</sequence>
<dbReference type="PATRIC" id="fig|1641875.4.peg.1887"/>
<dbReference type="PANTHER" id="PTHR30413:SF8">
    <property type="entry name" value="TRANSPORT PERMEASE PROTEIN"/>
    <property type="match status" value="1"/>
</dbReference>
<keyword evidence="4" id="KW-1133">Transmembrane helix</keyword>
<evidence type="ECO:0000256" key="1">
    <source>
        <dbReference type="ARBA" id="ARBA00004429"/>
    </source>
</evidence>
<feature type="transmembrane region" description="Helical" evidence="4">
    <location>
        <begin position="36"/>
        <end position="60"/>
    </location>
</feature>
<evidence type="ECO:0000313" key="5">
    <source>
        <dbReference type="EMBL" id="KRS11269.1"/>
    </source>
</evidence>
<accession>A0A0T5NQQ6</accession>
<proteinExistence type="inferred from homology"/>
<protein>
    <submittedName>
        <fullName evidence="5">ABC transporter permease</fullName>
    </submittedName>
</protein>
<feature type="transmembrane region" description="Helical" evidence="4">
    <location>
        <begin position="149"/>
        <end position="173"/>
    </location>
</feature>
<evidence type="ECO:0000256" key="4">
    <source>
        <dbReference type="SAM" id="Phobius"/>
    </source>
</evidence>
<dbReference type="AlphaFoldDB" id="A0A0T5NQQ6"/>
<dbReference type="GO" id="GO:0015920">
    <property type="term" value="P:lipopolysaccharide transport"/>
    <property type="evidence" value="ECO:0007669"/>
    <property type="project" value="TreeGrafter"/>
</dbReference>
<keyword evidence="4" id="KW-0472">Membrane</keyword>